<feature type="compositionally biased region" description="Basic residues" evidence="1">
    <location>
        <begin position="31"/>
        <end position="40"/>
    </location>
</feature>
<feature type="compositionally biased region" description="Low complexity" evidence="1">
    <location>
        <begin position="8"/>
        <end position="27"/>
    </location>
</feature>
<dbReference type="EMBL" id="KV454011">
    <property type="protein sequence ID" value="ODV97760.1"/>
    <property type="molecule type" value="Genomic_DNA"/>
</dbReference>
<reference evidence="3" key="1">
    <citation type="submission" date="2016-05" db="EMBL/GenBank/DDBJ databases">
        <title>Comparative genomics of biotechnologically important yeasts.</title>
        <authorList>
            <consortium name="DOE Joint Genome Institute"/>
            <person name="Riley R."/>
            <person name="Haridas S."/>
            <person name="Wolfe K.H."/>
            <person name="Lopes M.R."/>
            <person name="Hittinger C.T."/>
            <person name="Goker M."/>
            <person name="Salamov A."/>
            <person name="Wisecaver J."/>
            <person name="Long T.M."/>
            <person name="Aerts A.L."/>
            <person name="Barry K."/>
            <person name="Choi C."/>
            <person name="Clum A."/>
            <person name="Coughlan A.Y."/>
            <person name="Deshpande S."/>
            <person name="Douglass A.P."/>
            <person name="Hanson S.J."/>
            <person name="Klenk H.-P."/>
            <person name="Labutti K."/>
            <person name="Lapidus A."/>
            <person name="Lindquist E."/>
            <person name="Lipzen A."/>
            <person name="Meier-Kolthoff J.P."/>
            <person name="Ohm R.A."/>
            <person name="Otillar R.P."/>
            <person name="Pangilinan J."/>
            <person name="Peng Y."/>
            <person name="Rokas A."/>
            <person name="Rosa C.A."/>
            <person name="Scheuner C."/>
            <person name="Sibirny A.A."/>
            <person name="Slot J.C."/>
            <person name="Stielow J.B."/>
            <person name="Sun H."/>
            <person name="Kurtzman C.P."/>
            <person name="Blackwell M."/>
            <person name="Grigoriev I.V."/>
            <person name="Jeffries T.W."/>
        </authorList>
    </citation>
    <scope>NUCLEOTIDE SEQUENCE [LARGE SCALE GENOMIC DNA]</scope>
    <source>
        <strain evidence="3">NRRL Y-2460</strain>
    </source>
</reference>
<evidence type="ECO:0000313" key="2">
    <source>
        <dbReference type="EMBL" id="ODV97760.1"/>
    </source>
</evidence>
<dbReference type="AlphaFoldDB" id="A0A1E4U196"/>
<feature type="region of interest" description="Disordered" evidence="1">
    <location>
        <begin position="92"/>
        <end position="113"/>
    </location>
</feature>
<evidence type="ECO:0008006" key="4">
    <source>
        <dbReference type="Google" id="ProtNLM"/>
    </source>
</evidence>
<sequence length="113" mass="11869">MARKGNITASTSIDDGSGDSSADAPIDGIRRSARSTRGRNSRLDYENEVYTDVFAEDQEDESKGGNEKLAAASAAASAVDSDFVSDSLSGSAIKRVNSDPDPDVIPSKVKNKN</sequence>
<proteinExistence type="predicted"/>
<evidence type="ECO:0000256" key="1">
    <source>
        <dbReference type="SAM" id="MobiDB-lite"/>
    </source>
</evidence>
<accession>A0A1E4U196</accession>
<evidence type="ECO:0000313" key="3">
    <source>
        <dbReference type="Proteomes" id="UP000094236"/>
    </source>
</evidence>
<gene>
    <name evidence="2" type="ORF">PACTADRAFT_185969</name>
</gene>
<keyword evidence="3" id="KW-1185">Reference proteome</keyword>
<protein>
    <recommendedName>
        <fullName evidence="4">Histone chaperone domain-containing protein</fullName>
    </recommendedName>
</protein>
<feature type="region of interest" description="Disordered" evidence="1">
    <location>
        <begin position="1"/>
        <end position="44"/>
    </location>
</feature>
<organism evidence="2 3">
    <name type="scientific">Pachysolen tannophilus NRRL Y-2460</name>
    <dbReference type="NCBI Taxonomy" id="669874"/>
    <lineage>
        <taxon>Eukaryota</taxon>
        <taxon>Fungi</taxon>
        <taxon>Dikarya</taxon>
        <taxon>Ascomycota</taxon>
        <taxon>Saccharomycotina</taxon>
        <taxon>Pichiomycetes</taxon>
        <taxon>Pachysolenaceae</taxon>
        <taxon>Pachysolen</taxon>
    </lineage>
</organism>
<name>A0A1E4U196_PACTA</name>
<dbReference type="Proteomes" id="UP000094236">
    <property type="component" value="Unassembled WGS sequence"/>
</dbReference>